<feature type="region of interest" description="Disordered" evidence="1">
    <location>
        <begin position="199"/>
        <end position="226"/>
    </location>
</feature>
<dbReference type="PANTHER" id="PTHR11895">
    <property type="entry name" value="TRANSAMIDASE"/>
    <property type="match status" value="1"/>
</dbReference>
<dbReference type="EMBL" id="CDMY01000255">
    <property type="protein sequence ID" value="CEL97677.1"/>
    <property type="molecule type" value="Genomic_DNA"/>
</dbReference>
<evidence type="ECO:0000313" key="3">
    <source>
        <dbReference type="EMBL" id="CEL97677.1"/>
    </source>
</evidence>
<dbReference type="STRING" id="1169540.A0A0G4EL48"/>
<dbReference type="Gene3D" id="3.90.1300.10">
    <property type="entry name" value="Amidase signature (AS) domain"/>
    <property type="match status" value="2"/>
</dbReference>
<feature type="domain" description="Amidase" evidence="2">
    <location>
        <begin position="29"/>
        <end position="211"/>
    </location>
</feature>
<dbReference type="VEuPathDB" id="CryptoDB:Vbra_12262"/>
<reference evidence="3 4" key="1">
    <citation type="submission" date="2014-11" db="EMBL/GenBank/DDBJ databases">
        <authorList>
            <person name="Zhu J."/>
            <person name="Qi W."/>
            <person name="Song R."/>
        </authorList>
    </citation>
    <scope>NUCLEOTIDE SEQUENCE [LARGE SCALE GENOMIC DNA]</scope>
</reference>
<name>A0A0G4EL48_VITBC</name>
<dbReference type="OrthoDB" id="421993at2759"/>
<dbReference type="InParanoid" id="A0A0G4EL48"/>
<dbReference type="GO" id="GO:0003824">
    <property type="term" value="F:catalytic activity"/>
    <property type="evidence" value="ECO:0007669"/>
    <property type="project" value="InterPro"/>
</dbReference>
<organism evidence="3 4">
    <name type="scientific">Vitrella brassicaformis (strain CCMP3155)</name>
    <dbReference type="NCBI Taxonomy" id="1169540"/>
    <lineage>
        <taxon>Eukaryota</taxon>
        <taxon>Sar</taxon>
        <taxon>Alveolata</taxon>
        <taxon>Colpodellida</taxon>
        <taxon>Vitrellaceae</taxon>
        <taxon>Vitrella</taxon>
    </lineage>
</organism>
<dbReference type="AlphaFoldDB" id="A0A0G4EL48"/>
<dbReference type="Proteomes" id="UP000041254">
    <property type="component" value="Unassembled WGS sequence"/>
</dbReference>
<proteinExistence type="predicted"/>
<dbReference type="Pfam" id="PF01425">
    <property type="entry name" value="Amidase"/>
    <property type="match status" value="2"/>
</dbReference>
<dbReference type="InterPro" id="IPR023631">
    <property type="entry name" value="Amidase_dom"/>
</dbReference>
<evidence type="ECO:0000259" key="2">
    <source>
        <dbReference type="Pfam" id="PF01425"/>
    </source>
</evidence>
<dbReference type="InterPro" id="IPR000120">
    <property type="entry name" value="Amidase"/>
</dbReference>
<accession>A0A0G4EL48</accession>
<evidence type="ECO:0000313" key="4">
    <source>
        <dbReference type="Proteomes" id="UP000041254"/>
    </source>
</evidence>
<sequence>MKSSIDWWKLPAHEVVTALQKKQVTPAALVNECRKRWELTDGLINATPLPCFDRAMERAAVGVDSAEDVLSGLPVMIKDLGEAVEGLRWVEGSLIYEKRTADRTTATVAHIERRGGIVVGKTNIPEFGAECQTFNAVFGVTCNPFDTRLTASGSSGGSAAALAVGQVWLAHGNDLGGSLRSPAAYNNVIGLRPSPGLVATPGALPHPPWHDSTAPPPPPPAHQRLHSGGHWWVCKDEDGQEGWFKLGLYAQNGPMARCAKDVALFLDGMRGTEGWRELGFHHPGAAAGGFLRYLTDGPKQLPRKVLWMGSLGDLMEVDSEVMRVCWEAIDWVKGQGVEVREGQLAGIGEMPQVFRTLRSEIFEEKAQGETPIVLRDEYRDLVKPEVLWNTRDGLETSPEDRRWARDQHRHFVSQLDQLFFRDGVDFILLPCAPIPPFDHRIRYPSRIGSMTFPFYTEWFRLTSIMSLSCCPTLSLPVGFTSTSPPLPIGLQVVAPPFREKSLLQFASLYEEAHPSISGRVSLEHPVVCDPGDVISTHGSCLAIDGPRTAEEARVHHDESSRVYADRRRELHAWVD</sequence>
<keyword evidence="4" id="KW-1185">Reference proteome</keyword>
<dbReference type="SUPFAM" id="SSF75304">
    <property type="entry name" value="Amidase signature (AS) enzymes"/>
    <property type="match status" value="1"/>
</dbReference>
<dbReference type="PhylomeDB" id="A0A0G4EL48"/>
<dbReference type="PANTHER" id="PTHR11895:SF76">
    <property type="entry name" value="INDOLEACETAMIDE HYDROLASE"/>
    <property type="match status" value="1"/>
</dbReference>
<protein>
    <recommendedName>
        <fullName evidence="2">Amidase domain-containing protein</fullName>
    </recommendedName>
</protein>
<evidence type="ECO:0000256" key="1">
    <source>
        <dbReference type="SAM" id="MobiDB-lite"/>
    </source>
</evidence>
<dbReference type="OMA" id="KPEVIWN"/>
<gene>
    <name evidence="3" type="ORF">Vbra_12262</name>
</gene>
<dbReference type="InterPro" id="IPR036928">
    <property type="entry name" value="AS_sf"/>
</dbReference>
<feature type="domain" description="Amidase" evidence="2">
    <location>
        <begin position="250"/>
        <end position="503"/>
    </location>
</feature>